<comment type="pathway">
    <text evidence="11">One-carbon metabolism; tetrahydrofolate interconversion.</text>
</comment>
<dbReference type="GO" id="GO:0005829">
    <property type="term" value="C:cytosol"/>
    <property type="evidence" value="ECO:0007669"/>
    <property type="project" value="TreeGrafter"/>
</dbReference>
<keyword evidence="15" id="KW-1185">Reference proteome</keyword>
<evidence type="ECO:0000256" key="7">
    <source>
        <dbReference type="ARBA" id="ARBA00022563"/>
    </source>
</evidence>
<comment type="pathway">
    <text evidence="11">Amino-acid biosynthesis; glycine biosynthesis; glycine from L-serine: step 1/1.</text>
</comment>
<dbReference type="FunFam" id="3.40.640.10:FF:000001">
    <property type="entry name" value="Serine hydroxymethyltransferase"/>
    <property type="match status" value="1"/>
</dbReference>
<dbReference type="GO" id="GO:0004372">
    <property type="term" value="F:glycine hydroxymethyltransferase activity"/>
    <property type="evidence" value="ECO:0007669"/>
    <property type="project" value="UniProtKB-UniRule"/>
</dbReference>
<dbReference type="GO" id="GO:0030170">
    <property type="term" value="F:pyridoxal phosphate binding"/>
    <property type="evidence" value="ECO:0007669"/>
    <property type="project" value="UniProtKB-UniRule"/>
</dbReference>
<comment type="catalytic activity">
    <reaction evidence="1 11">
        <text>(6R)-5,10-methylene-5,6,7,8-tetrahydrofolate + glycine + H2O = (6S)-5,6,7,8-tetrahydrofolate + L-serine</text>
        <dbReference type="Rhea" id="RHEA:15481"/>
        <dbReference type="ChEBI" id="CHEBI:15377"/>
        <dbReference type="ChEBI" id="CHEBI:15636"/>
        <dbReference type="ChEBI" id="CHEBI:33384"/>
        <dbReference type="ChEBI" id="CHEBI:57305"/>
        <dbReference type="ChEBI" id="CHEBI:57453"/>
        <dbReference type="EC" id="2.1.2.1"/>
    </reaction>
</comment>
<evidence type="ECO:0000256" key="3">
    <source>
        <dbReference type="ARBA" id="ARBA00004496"/>
    </source>
</evidence>
<dbReference type="EC" id="2.1.2.1" evidence="11"/>
<dbReference type="Gene3D" id="3.90.1150.10">
    <property type="entry name" value="Aspartate Aminotransferase, domain 1"/>
    <property type="match status" value="1"/>
</dbReference>
<evidence type="ECO:0000256" key="6">
    <source>
        <dbReference type="ARBA" id="ARBA00022490"/>
    </source>
</evidence>
<dbReference type="InterPro" id="IPR049943">
    <property type="entry name" value="Ser_HO-MeTrfase-like"/>
</dbReference>
<dbReference type="UniPathway" id="UPA00193"/>
<dbReference type="NCBIfam" id="NF000586">
    <property type="entry name" value="PRK00011.1"/>
    <property type="match status" value="1"/>
</dbReference>
<dbReference type="SUPFAM" id="SSF53383">
    <property type="entry name" value="PLP-dependent transferases"/>
    <property type="match status" value="1"/>
</dbReference>
<dbReference type="FunFam" id="3.90.1150.10:FF:000003">
    <property type="entry name" value="Serine hydroxymethyltransferase"/>
    <property type="match status" value="1"/>
</dbReference>
<dbReference type="HAMAP" id="MF_00051">
    <property type="entry name" value="SHMT"/>
    <property type="match status" value="1"/>
</dbReference>
<protein>
    <recommendedName>
        <fullName evidence="11">Serine hydroxymethyltransferase</fullName>
        <shortName evidence="11">SHMT</shortName>
        <shortName evidence="11">Serine methylase</shortName>
        <ecNumber evidence="11">2.1.2.1</ecNumber>
    </recommendedName>
</protein>
<dbReference type="OrthoDB" id="9803846at2"/>
<feature type="binding site" evidence="11">
    <location>
        <begin position="355"/>
        <end position="357"/>
    </location>
    <ligand>
        <name>(6S)-5,6,7,8-tetrahydrofolate</name>
        <dbReference type="ChEBI" id="CHEBI:57453"/>
    </ligand>
</feature>
<evidence type="ECO:0000259" key="13">
    <source>
        <dbReference type="Pfam" id="PF00464"/>
    </source>
</evidence>
<dbReference type="UniPathway" id="UPA00288">
    <property type="reaction ID" value="UER01023"/>
</dbReference>
<evidence type="ECO:0000256" key="8">
    <source>
        <dbReference type="ARBA" id="ARBA00022605"/>
    </source>
</evidence>
<dbReference type="AlphaFoldDB" id="A0A1H4A682"/>
<evidence type="ECO:0000256" key="10">
    <source>
        <dbReference type="ARBA" id="ARBA00022898"/>
    </source>
</evidence>
<dbReference type="PANTHER" id="PTHR11680:SF50">
    <property type="entry name" value="SERINE HYDROXYMETHYLTRANSFERASE"/>
    <property type="match status" value="1"/>
</dbReference>
<evidence type="ECO:0000256" key="1">
    <source>
        <dbReference type="ARBA" id="ARBA00001528"/>
    </source>
</evidence>
<dbReference type="InterPro" id="IPR019798">
    <property type="entry name" value="Ser_HO-MeTrfase_PLP_BS"/>
</dbReference>
<dbReference type="InterPro" id="IPR015421">
    <property type="entry name" value="PyrdxlP-dep_Trfase_major"/>
</dbReference>
<evidence type="ECO:0000256" key="9">
    <source>
        <dbReference type="ARBA" id="ARBA00022679"/>
    </source>
</evidence>
<organism evidence="14 15">
    <name type="scientific">Paraburkholderia sartisoli</name>
    <dbReference type="NCBI Taxonomy" id="83784"/>
    <lineage>
        <taxon>Bacteria</taxon>
        <taxon>Pseudomonadati</taxon>
        <taxon>Pseudomonadota</taxon>
        <taxon>Betaproteobacteria</taxon>
        <taxon>Burkholderiales</taxon>
        <taxon>Burkholderiaceae</taxon>
        <taxon>Paraburkholderia</taxon>
    </lineage>
</organism>
<evidence type="ECO:0000313" key="15">
    <source>
        <dbReference type="Proteomes" id="UP000198638"/>
    </source>
</evidence>
<dbReference type="InterPro" id="IPR015424">
    <property type="entry name" value="PyrdxlP-dep_Trfase"/>
</dbReference>
<evidence type="ECO:0000256" key="4">
    <source>
        <dbReference type="ARBA" id="ARBA00006376"/>
    </source>
</evidence>
<comment type="caution">
    <text evidence="11">Lacks conserved residue(s) required for the propagation of feature annotation.</text>
</comment>
<dbReference type="InterPro" id="IPR039429">
    <property type="entry name" value="SHMT-like_dom"/>
</dbReference>
<keyword evidence="14" id="KW-0489">Methyltransferase</keyword>
<dbReference type="Proteomes" id="UP000198638">
    <property type="component" value="Unassembled WGS sequence"/>
</dbReference>
<sequence>MFSREQTIAGFDPELSDAMRLERQRQEDHIELIASENYTSPRVLEAQGSVLTNKYAEGYPGKRYYGGCEHVDVVESLAIARAKQLFGADYANVQPHSGSQANAAVYLALLTPGDTILGMSLAHGGHLTHGAKVSFSGKLYNAVQYGVDTRTGLIDYEEVERLAVEHKPKMIVAGFSAYSRVLDFSRFRQIADRVGAYLFVDMAHVAGLVAAGVYPNPVPFADIVTTTTHKTLRGPRGGLILARTNAGIEKKLNSMVFPGTQGGPLMHVIAAKAVAFKEALGPDFVEYQKQTLANARAMVTVFVERGYDVVSGGTDDHLFLVDLVAKGMTGKDADAALGRARITVNKNAVPNDPQSPFVTSGIRIGTPAITTRGFSESDAALTAALICDVLDSLGDAQVEERVRKQVAGLCARLPVYAGL</sequence>
<dbReference type="GO" id="GO:0019264">
    <property type="term" value="P:glycine biosynthetic process from serine"/>
    <property type="evidence" value="ECO:0007669"/>
    <property type="project" value="UniProtKB-UniRule"/>
</dbReference>
<comment type="subcellular location">
    <subcellularLocation>
        <location evidence="3 11">Cytoplasm</location>
    </subcellularLocation>
</comment>
<dbReference type="PANTHER" id="PTHR11680">
    <property type="entry name" value="SERINE HYDROXYMETHYLTRANSFERASE"/>
    <property type="match status" value="1"/>
</dbReference>
<keyword evidence="9 11" id="KW-0808">Transferase</keyword>
<dbReference type="Pfam" id="PF00464">
    <property type="entry name" value="SHMT"/>
    <property type="match status" value="1"/>
</dbReference>
<keyword evidence="6 11" id="KW-0963">Cytoplasm</keyword>
<feature type="site" description="Plays an important role in substrate specificity" evidence="11">
    <location>
        <position position="229"/>
    </location>
</feature>
<feature type="binding site" evidence="11">
    <location>
        <position position="121"/>
    </location>
    <ligand>
        <name>(6S)-5,6,7,8-tetrahydrofolate</name>
        <dbReference type="ChEBI" id="CHEBI:57453"/>
    </ligand>
</feature>
<dbReference type="RefSeq" id="WP_090529792.1">
    <property type="nucleotide sequence ID" value="NZ_FNRQ01000001.1"/>
</dbReference>
<keyword evidence="7 11" id="KW-0554">One-carbon metabolism</keyword>
<dbReference type="GO" id="GO:0008168">
    <property type="term" value="F:methyltransferase activity"/>
    <property type="evidence" value="ECO:0007669"/>
    <property type="project" value="UniProtKB-KW"/>
</dbReference>
<name>A0A1H4A682_9BURK</name>
<keyword evidence="8 11" id="KW-0028">Amino-acid biosynthesis</keyword>
<feature type="binding site" evidence="11">
    <location>
        <begin position="125"/>
        <end position="127"/>
    </location>
    <ligand>
        <name>(6S)-5,6,7,8-tetrahydrofolate</name>
        <dbReference type="ChEBI" id="CHEBI:57453"/>
    </ligand>
</feature>
<dbReference type="InterPro" id="IPR015422">
    <property type="entry name" value="PyrdxlP-dep_Trfase_small"/>
</dbReference>
<feature type="modified residue" description="N6-(pyridoxal phosphate)lysine" evidence="11 12">
    <location>
        <position position="230"/>
    </location>
</feature>
<evidence type="ECO:0000256" key="5">
    <source>
        <dbReference type="ARBA" id="ARBA00011738"/>
    </source>
</evidence>
<comment type="subunit">
    <text evidence="5 11">Homodimer.</text>
</comment>
<dbReference type="STRING" id="83784.SAMN05192564_1011030"/>
<comment type="function">
    <text evidence="11">Catalyzes the reversible interconversion of serine and glycine with tetrahydrofolate (THF) serving as the one-carbon carrier. This reaction serves as the major source of one-carbon groups required for the biosynthesis of purines, thymidylate, methionine, and other important biomolecules. Also exhibits THF-independent aldolase activity toward beta-hydroxyamino acids, producing glycine and aldehydes, via a retro-aldol mechanism.</text>
</comment>
<dbReference type="Gene3D" id="3.40.640.10">
    <property type="entry name" value="Type I PLP-dependent aspartate aminotransferase-like (Major domain)"/>
    <property type="match status" value="1"/>
</dbReference>
<feature type="domain" description="Serine hydroxymethyltransferase-like" evidence="13">
    <location>
        <begin position="10"/>
        <end position="383"/>
    </location>
</feature>
<dbReference type="GO" id="GO:0032259">
    <property type="term" value="P:methylation"/>
    <property type="evidence" value="ECO:0007669"/>
    <property type="project" value="UniProtKB-KW"/>
</dbReference>
<dbReference type="PROSITE" id="PS00096">
    <property type="entry name" value="SHMT"/>
    <property type="match status" value="1"/>
</dbReference>
<reference evidence="15" key="1">
    <citation type="submission" date="2016-10" db="EMBL/GenBank/DDBJ databases">
        <authorList>
            <person name="Varghese N."/>
            <person name="Submissions S."/>
        </authorList>
    </citation>
    <scope>NUCLEOTIDE SEQUENCE [LARGE SCALE GENOMIC DNA]</scope>
    <source>
        <strain evidence="15">LMG 24000</strain>
    </source>
</reference>
<keyword evidence="10 11" id="KW-0663">Pyridoxal phosphate</keyword>
<evidence type="ECO:0000256" key="11">
    <source>
        <dbReference type="HAMAP-Rule" id="MF_00051"/>
    </source>
</evidence>
<dbReference type="InterPro" id="IPR001085">
    <property type="entry name" value="Ser_HO-MeTrfase"/>
</dbReference>
<dbReference type="PIRSF" id="PIRSF000412">
    <property type="entry name" value="SHMT"/>
    <property type="match status" value="1"/>
</dbReference>
<evidence type="ECO:0000313" key="14">
    <source>
        <dbReference type="EMBL" id="SEA30964.1"/>
    </source>
</evidence>
<proteinExistence type="inferred from homology"/>
<dbReference type="EMBL" id="FNRQ01000001">
    <property type="protein sequence ID" value="SEA30964.1"/>
    <property type="molecule type" value="Genomic_DNA"/>
</dbReference>
<gene>
    <name evidence="11" type="primary">glyA</name>
    <name evidence="14" type="ORF">SAMN05192564_1011030</name>
</gene>
<comment type="similarity">
    <text evidence="4 11">Belongs to the SHMT family.</text>
</comment>
<evidence type="ECO:0000256" key="2">
    <source>
        <dbReference type="ARBA" id="ARBA00001933"/>
    </source>
</evidence>
<evidence type="ECO:0000256" key="12">
    <source>
        <dbReference type="PIRSR" id="PIRSR000412-50"/>
    </source>
</evidence>
<accession>A0A1H4A682</accession>
<comment type="cofactor">
    <cofactor evidence="2 11 12">
        <name>pyridoxal 5'-phosphate</name>
        <dbReference type="ChEBI" id="CHEBI:597326"/>
    </cofactor>
</comment>
<dbReference type="CDD" id="cd00378">
    <property type="entry name" value="SHMT"/>
    <property type="match status" value="1"/>
</dbReference>
<dbReference type="GO" id="GO:0035999">
    <property type="term" value="P:tetrahydrofolate interconversion"/>
    <property type="evidence" value="ECO:0007669"/>
    <property type="project" value="UniProtKB-UniRule"/>
</dbReference>